<dbReference type="RefSeq" id="WP_094093057.1">
    <property type="nucleotide sequence ID" value="NZ_BMHF01000001.1"/>
</dbReference>
<accession>A0ABQ1FPR7</accession>
<dbReference type="Proteomes" id="UP000609323">
    <property type="component" value="Unassembled WGS sequence"/>
</dbReference>
<proteinExistence type="predicted"/>
<sequence>MGWLKKAGVTAGEITGLMLGGSIRVVGELTGAKLVKEIGDGVEAATAKTGLVLGHAASGVWDVGTGLISRNEEKLETGVQDMGAAVGTTLRGVTDGIGYIYTSGKDVVQGIKDQDSDLLKQGAKNLTKAAAIGALAIGVLDLVGGADGGMVTADAADAVDSADVMDK</sequence>
<reference evidence="2" key="1">
    <citation type="journal article" date="2019" name="Int. J. Syst. Evol. Microbiol.">
        <title>The Global Catalogue of Microorganisms (GCM) 10K type strain sequencing project: providing services to taxonomists for standard genome sequencing and annotation.</title>
        <authorList>
            <consortium name="The Broad Institute Genomics Platform"/>
            <consortium name="The Broad Institute Genome Sequencing Center for Infectious Disease"/>
            <person name="Wu L."/>
            <person name="Ma J."/>
        </authorList>
    </citation>
    <scope>NUCLEOTIDE SEQUENCE [LARGE SCALE GENOMIC DNA]</scope>
    <source>
        <strain evidence="2">CGMCC 1.15044</strain>
    </source>
</reference>
<keyword evidence="2" id="KW-1185">Reference proteome</keyword>
<evidence type="ECO:0000313" key="2">
    <source>
        <dbReference type="Proteomes" id="UP000609323"/>
    </source>
</evidence>
<evidence type="ECO:0000313" key="1">
    <source>
        <dbReference type="EMBL" id="GGA25434.1"/>
    </source>
</evidence>
<comment type="caution">
    <text evidence="1">The sequence shown here is derived from an EMBL/GenBank/DDBJ whole genome shotgun (WGS) entry which is preliminary data.</text>
</comment>
<gene>
    <name evidence="1" type="ORF">GCM10010917_07950</name>
</gene>
<protein>
    <submittedName>
        <fullName evidence="1">Uncharacterized protein</fullName>
    </submittedName>
</protein>
<organism evidence="1 2">
    <name type="scientific">Paenibacillus physcomitrellae</name>
    <dbReference type="NCBI Taxonomy" id="1619311"/>
    <lineage>
        <taxon>Bacteria</taxon>
        <taxon>Bacillati</taxon>
        <taxon>Bacillota</taxon>
        <taxon>Bacilli</taxon>
        <taxon>Bacillales</taxon>
        <taxon>Paenibacillaceae</taxon>
        <taxon>Paenibacillus</taxon>
    </lineage>
</organism>
<name>A0ABQ1FPR7_9BACL</name>
<dbReference type="EMBL" id="BMHF01000001">
    <property type="protein sequence ID" value="GGA25434.1"/>
    <property type="molecule type" value="Genomic_DNA"/>
</dbReference>